<evidence type="ECO:0000259" key="2">
    <source>
        <dbReference type="PROSITE" id="PS51352"/>
    </source>
</evidence>
<dbReference type="InterPro" id="IPR036249">
    <property type="entry name" value="Thioredoxin-like_sf"/>
</dbReference>
<dbReference type="InterPro" id="IPR013766">
    <property type="entry name" value="Thioredoxin_domain"/>
</dbReference>
<dbReference type="GO" id="GO:0016209">
    <property type="term" value="F:antioxidant activity"/>
    <property type="evidence" value="ECO:0007669"/>
    <property type="project" value="InterPro"/>
</dbReference>
<dbReference type="RefSeq" id="WP_008991790.1">
    <property type="nucleotide sequence ID" value="NZ_AMSG01000012.1"/>
</dbReference>
<dbReference type="GO" id="GO:0016491">
    <property type="term" value="F:oxidoreductase activity"/>
    <property type="evidence" value="ECO:0007669"/>
    <property type="project" value="InterPro"/>
</dbReference>
<dbReference type="Gene3D" id="3.40.30.10">
    <property type="entry name" value="Glutaredoxin"/>
    <property type="match status" value="1"/>
</dbReference>
<feature type="signal peptide" evidence="1">
    <location>
        <begin position="1"/>
        <end position="25"/>
    </location>
</feature>
<dbReference type="InterPro" id="IPR047262">
    <property type="entry name" value="PRX-like1"/>
</dbReference>
<dbReference type="SUPFAM" id="SSF52833">
    <property type="entry name" value="Thioredoxin-like"/>
    <property type="match status" value="1"/>
</dbReference>
<evidence type="ECO:0000313" key="4">
    <source>
        <dbReference type="Proteomes" id="UP000007364"/>
    </source>
</evidence>
<feature type="domain" description="Thioredoxin" evidence="2">
    <location>
        <begin position="29"/>
        <end position="186"/>
    </location>
</feature>
<evidence type="ECO:0000256" key="1">
    <source>
        <dbReference type="SAM" id="SignalP"/>
    </source>
</evidence>
<dbReference type="OrthoDB" id="9809746at2"/>
<protein>
    <submittedName>
        <fullName evidence="3">Alkyl hydroperoxide reductase</fullName>
    </submittedName>
</protein>
<comment type="caution">
    <text evidence="3">The sequence shown here is derived from an EMBL/GenBank/DDBJ whole genome shotgun (WGS) entry which is preliminary data.</text>
</comment>
<keyword evidence="4" id="KW-1185">Reference proteome</keyword>
<dbReference type="EMBL" id="AMSG01000012">
    <property type="protein sequence ID" value="EKF54987.1"/>
    <property type="molecule type" value="Genomic_DNA"/>
</dbReference>
<dbReference type="Pfam" id="PF00578">
    <property type="entry name" value="AhpC-TSA"/>
    <property type="match status" value="1"/>
</dbReference>
<dbReference type="PANTHER" id="PTHR43640:SF1">
    <property type="entry name" value="THIOREDOXIN-DEPENDENT PEROXIREDOXIN"/>
    <property type="match status" value="1"/>
</dbReference>
<dbReference type="AlphaFoldDB" id="K2QJT8"/>
<reference evidence="3 4" key="1">
    <citation type="journal article" date="2012" name="J. Bacteriol.">
        <title>Genome Sequence of Galbibacter marinum Type Strain ck-I2-15.</title>
        <authorList>
            <person name="Lai Q."/>
            <person name="Li C."/>
            <person name="Shao Z."/>
        </authorList>
    </citation>
    <scope>NUCLEOTIDE SEQUENCE [LARGE SCALE GENOMIC DNA]</scope>
    <source>
        <strain evidence="4">ck-I2-15</strain>
    </source>
</reference>
<dbReference type="PROSITE" id="PS51352">
    <property type="entry name" value="THIOREDOXIN_2"/>
    <property type="match status" value="1"/>
</dbReference>
<organism evidence="3 4">
    <name type="scientific">Galbibacter marinus</name>
    <dbReference type="NCBI Taxonomy" id="555500"/>
    <lineage>
        <taxon>Bacteria</taxon>
        <taxon>Pseudomonadati</taxon>
        <taxon>Bacteroidota</taxon>
        <taxon>Flavobacteriia</taxon>
        <taxon>Flavobacteriales</taxon>
        <taxon>Flavobacteriaceae</taxon>
        <taxon>Galbibacter</taxon>
    </lineage>
</organism>
<proteinExistence type="predicted"/>
<evidence type="ECO:0000313" key="3">
    <source>
        <dbReference type="EMBL" id="EKF54987.1"/>
    </source>
</evidence>
<dbReference type="CDD" id="cd02969">
    <property type="entry name" value="PRX_like1"/>
    <property type="match status" value="1"/>
</dbReference>
<dbReference type="PANTHER" id="PTHR43640">
    <property type="entry name" value="OS07G0260300 PROTEIN"/>
    <property type="match status" value="1"/>
</dbReference>
<dbReference type="STRING" id="555500.I215_09716"/>
<accession>K2QJT8</accession>
<dbReference type="InterPro" id="IPR000866">
    <property type="entry name" value="AhpC/TSA"/>
</dbReference>
<keyword evidence="1" id="KW-0732">Signal</keyword>
<dbReference type="eggNOG" id="COG1225">
    <property type="taxonomic scope" value="Bacteria"/>
</dbReference>
<name>K2QJT8_9FLAO</name>
<feature type="chain" id="PRO_5003867098" evidence="1">
    <location>
        <begin position="26"/>
        <end position="203"/>
    </location>
</feature>
<dbReference type="Proteomes" id="UP000007364">
    <property type="component" value="Unassembled WGS sequence"/>
</dbReference>
<sequence>MNTIRMLLVLMAVSGLFAFSPPDHRAEGYSIGDIAADFSLKNVNGDMISLSDFGNAKGFLVIFTCNSCPYANAYEQRIIDLDRKYKSSGVPVIAINPNNPKFRPEDSFENMQRRAQEKSYTFPYLMDQKQEVFPLYGAKRTPHCFLLEKTNSGNIVRYIGAIDDNYQDAGEVEVNYVEDAIEAMLEGRKIEIEITKAIGCSIK</sequence>
<dbReference type="PATRIC" id="fig|555500.3.peg.2008"/>
<gene>
    <name evidence="3" type="ORF">I215_09716</name>
</gene>